<dbReference type="PANTHER" id="PTHR10472:SF5">
    <property type="entry name" value="D-AMINOACYL-TRNA DEACYLASE 1"/>
    <property type="match status" value="1"/>
</dbReference>
<organism evidence="6 7">
    <name type="scientific">Dinoponera quadriceps</name>
    <name type="common">South American ant</name>
    <dbReference type="NCBI Taxonomy" id="609295"/>
    <lineage>
        <taxon>Eukaryota</taxon>
        <taxon>Metazoa</taxon>
        <taxon>Ecdysozoa</taxon>
        <taxon>Arthropoda</taxon>
        <taxon>Hexapoda</taxon>
        <taxon>Insecta</taxon>
        <taxon>Pterygota</taxon>
        <taxon>Neoptera</taxon>
        <taxon>Endopterygota</taxon>
        <taxon>Hymenoptera</taxon>
        <taxon>Apocrita</taxon>
        <taxon>Aculeata</taxon>
        <taxon>Formicoidea</taxon>
        <taxon>Formicidae</taxon>
        <taxon>Ponerinae</taxon>
        <taxon>Ponerini</taxon>
        <taxon>Dinoponera</taxon>
    </lineage>
</organism>
<proteinExistence type="inferred from homology"/>
<evidence type="ECO:0000256" key="3">
    <source>
        <dbReference type="ARBA" id="ARBA00047676"/>
    </source>
</evidence>
<comment type="catalytic activity">
    <reaction evidence="3">
        <text>glycyl-tRNA(Ala) + H2O = tRNA(Ala) + glycine + H(+)</text>
        <dbReference type="Rhea" id="RHEA:53744"/>
        <dbReference type="Rhea" id="RHEA-COMP:9657"/>
        <dbReference type="Rhea" id="RHEA-COMP:13640"/>
        <dbReference type="ChEBI" id="CHEBI:15377"/>
        <dbReference type="ChEBI" id="CHEBI:15378"/>
        <dbReference type="ChEBI" id="CHEBI:57305"/>
        <dbReference type="ChEBI" id="CHEBI:78442"/>
        <dbReference type="ChEBI" id="CHEBI:78522"/>
        <dbReference type="EC" id="3.1.1.96"/>
    </reaction>
</comment>
<dbReference type="CTD" id="41371"/>
<dbReference type="PANTHER" id="PTHR10472">
    <property type="entry name" value="D-TYROSYL-TRNA TYR DEACYLASE"/>
    <property type="match status" value="1"/>
</dbReference>
<evidence type="ECO:0000313" key="6">
    <source>
        <dbReference type="Proteomes" id="UP000515204"/>
    </source>
</evidence>
<dbReference type="Proteomes" id="UP000515204">
    <property type="component" value="Unplaced"/>
</dbReference>
<feature type="compositionally biased region" description="Polar residues" evidence="5">
    <location>
        <begin position="81"/>
        <end position="91"/>
    </location>
</feature>
<reference evidence="7" key="1">
    <citation type="submission" date="2025-08" db="UniProtKB">
        <authorList>
            <consortium name="RefSeq"/>
        </authorList>
    </citation>
    <scope>IDENTIFICATION</scope>
</reference>
<dbReference type="OrthoDB" id="9898580at2759"/>
<dbReference type="GO" id="GO:0051500">
    <property type="term" value="F:D-tyrosyl-tRNA(Tyr) deacylase activity"/>
    <property type="evidence" value="ECO:0007669"/>
    <property type="project" value="TreeGrafter"/>
</dbReference>
<sequence>MDKKYEILCISQFTLYHVLKGNKLDFHRAMPAQESERFYMNFLAELCKRYSPELVKDGKFGAMMEVCIQNNGPVTLEIESPTKSISNNDTMNIKKKEVSD</sequence>
<dbReference type="RefSeq" id="XP_014479908.1">
    <property type="nucleotide sequence ID" value="XM_014624422.1"/>
</dbReference>
<dbReference type="GeneID" id="106747121"/>
<evidence type="ECO:0000313" key="7">
    <source>
        <dbReference type="RefSeq" id="XP_014479908.1"/>
    </source>
</evidence>
<dbReference type="SUPFAM" id="SSF69500">
    <property type="entry name" value="DTD-like"/>
    <property type="match status" value="1"/>
</dbReference>
<evidence type="ECO:0000256" key="5">
    <source>
        <dbReference type="SAM" id="MobiDB-lite"/>
    </source>
</evidence>
<dbReference type="GO" id="GO:0005737">
    <property type="term" value="C:cytoplasm"/>
    <property type="evidence" value="ECO:0007669"/>
    <property type="project" value="InterPro"/>
</dbReference>
<dbReference type="EC" id="3.1.1.96" evidence="2"/>
<dbReference type="InterPro" id="IPR023509">
    <property type="entry name" value="DTD-like_sf"/>
</dbReference>
<dbReference type="KEGG" id="dqu:106747121"/>
<accession>A0A6P3XPL5</accession>
<evidence type="ECO:0000256" key="4">
    <source>
        <dbReference type="ARBA" id="ARBA00048018"/>
    </source>
</evidence>
<protein>
    <recommendedName>
        <fullName evidence="2">D-aminoacyl-tRNA deacylase</fullName>
        <ecNumber evidence="2">3.1.1.96</ecNumber>
    </recommendedName>
</protein>
<comment type="similarity">
    <text evidence="1">Belongs to the DTD family.</text>
</comment>
<name>A0A6P3XPL5_DINQU</name>
<evidence type="ECO:0000256" key="2">
    <source>
        <dbReference type="ARBA" id="ARBA00013056"/>
    </source>
</evidence>
<evidence type="ECO:0000256" key="1">
    <source>
        <dbReference type="ARBA" id="ARBA00009673"/>
    </source>
</evidence>
<dbReference type="AlphaFoldDB" id="A0A6P3XPL5"/>
<dbReference type="InterPro" id="IPR003732">
    <property type="entry name" value="Daa-tRNA_deacyls_DTD"/>
</dbReference>
<gene>
    <name evidence="7" type="primary">LOC106747121</name>
</gene>
<comment type="catalytic activity">
    <reaction evidence="4">
        <text>a D-aminoacyl-tRNA + H2O = a tRNA + a D-alpha-amino acid + H(+)</text>
        <dbReference type="Rhea" id="RHEA:13953"/>
        <dbReference type="Rhea" id="RHEA-COMP:10123"/>
        <dbReference type="Rhea" id="RHEA-COMP:10124"/>
        <dbReference type="ChEBI" id="CHEBI:15377"/>
        <dbReference type="ChEBI" id="CHEBI:15378"/>
        <dbReference type="ChEBI" id="CHEBI:59871"/>
        <dbReference type="ChEBI" id="CHEBI:78442"/>
        <dbReference type="ChEBI" id="CHEBI:79333"/>
        <dbReference type="EC" id="3.1.1.96"/>
    </reaction>
</comment>
<keyword evidence="6" id="KW-1185">Reference proteome</keyword>
<dbReference type="Pfam" id="PF02580">
    <property type="entry name" value="Tyr_Deacylase"/>
    <property type="match status" value="1"/>
</dbReference>
<feature type="region of interest" description="Disordered" evidence="5">
    <location>
        <begin position="79"/>
        <end position="100"/>
    </location>
</feature>
<dbReference type="Gene3D" id="3.50.80.10">
    <property type="entry name" value="D-tyrosyl-tRNA(Tyr) deacylase"/>
    <property type="match status" value="1"/>
</dbReference>